<evidence type="ECO:0008006" key="4">
    <source>
        <dbReference type="Google" id="ProtNLM"/>
    </source>
</evidence>
<protein>
    <recommendedName>
        <fullName evidence="4">Meiotic recombination protein DMC1</fullName>
    </recommendedName>
</protein>
<dbReference type="OrthoDB" id="5420410at2759"/>
<reference evidence="2 3" key="1">
    <citation type="submission" date="2015-09" db="EMBL/GenBank/DDBJ databases">
        <title>Host preference determinants of Valsa canker pathogens revealed by comparative genomics.</title>
        <authorList>
            <person name="Yin Z."/>
            <person name="Huang L."/>
        </authorList>
    </citation>
    <scope>NUCLEOTIDE SEQUENCE [LARGE SCALE GENOMIC DNA]</scope>
    <source>
        <strain evidence="2 3">SXYLt</strain>
    </source>
</reference>
<comment type="caution">
    <text evidence="2">The sequence shown here is derived from an EMBL/GenBank/DDBJ whole genome shotgun (WGS) entry which is preliminary data.</text>
</comment>
<dbReference type="FunCoup" id="A0A423WXD9">
    <property type="interactions" value="23"/>
</dbReference>
<feature type="region of interest" description="Disordered" evidence="1">
    <location>
        <begin position="1"/>
        <end position="60"/>
    </location>
</feature>
<dbReference type="AlphaFoldDB" id="A0A423WXD9"/>
<accession>A0A423WXD9</accession>
<dbReference type="InterPro" id="IPR031349">
    <property type="entry name" value="Tfb6"/>
</dbReference>
<dbReference type="GO" id="GO:0005675">
    <property type="term" value="C:transcription factor TFIIH holo complex"/>
    <property type="evidence" value="ECO:0007669"/>
    <property type="project" value="TreeGrafter"/>
</dbReference>
<name>A0A423WXD9_9PEZI</name>
<dbReference type="EMBL" id="LKEB01000035">
    <property type="protein sequence ID" value="ROW08199.1"/>
    <property type="molecule type" value="Genomic_DNA"/>
</dbReference>
<organism evidence="2 3">
    <name type="scientific">Cytospora leucostoma</name>
    <dbReference type="NCBI Taxonomy" id="1230097"/>
    <lineage>
        <taxon>Eukaryota</taxon>
        <taxon>Fungi</taxon>
        <taxon>Dikarya</taxon>
        <taxon>Ascomycota</taxon>
        <taxon>Pezizomycotina</taxon>
        <taxon>Sordariomycetes</taxon>
        <taxon>Sordariomycetidae</taxon>
        <taxon>Diaporthales</taxon>
        <taxon>Cytosporaceae</taxon>
        <taxon>Cytospora</taxon>
    </lineage>
</organism>
<sequence>MADTPSDANANAAGPGGFLPPTPAQTLPSPAPSGTTSASSSSGLPHPRAHPLRAGSAKEETTRAYIDGQLMYIQRRFVKKFQPRRPGDDIAGYQSAGELCKDVEALLNIIWLSGTPGLQVPYLLNIANELTEWVTKFPPQPERLFPLLRKLDHCFASLLAGQDVETKETLPGFENGVRGVITRTDMVRCKSIVEQTRVVVTELMTRQPQEEDDDDVDDGQDEEEDTEQGITEAESEPEVTDSAAESSSGFVDPNWEDPDDDMYMDVARVYERTLVQLGEVMDQAPLSI</sequence>
<dbReference type="InParanoid" id="A0A423WXD9"/>
<dbReference type="STRING" id="1230097.A0A423WXD9"/>
<keyword evidence="3" id="KW-1185">Reference proteome</keyword>
<dbReference type="Pfam" id="PF17110">
    <property type="entry name" value="TFB6"/>
    <property type="match status" value="1"/>
</dbReference>
<dbReference type="PANTHER" id="PTHR37781:SF1">
    <property type="entry name" value="ADR380WP"/>
    <property type="match status" value="1"/>
</dbReference>
<gene>
    <name evidence="2" type="ORF">VPNG_06957</name>
</gene>
<dbReference type="Proteomes" id="UP000285146">
    <property type="component" value="Unassembled WGS sequence"/>
</dbReference>
<feature type="region of interest" description="Disordered" evidence="1">
    <location>
        <begin position="203"/>
        <end position="262"/>
    </location>
</feature>
<feature type="compositionally biased region" description="Low complexity" evidence="1">
    <location>
        <begin position="32"/>
        <end position="45"/>
    </location>
</feature>
<evidence type="ECO:0000313" key="2">
    <source>
        <dbReference type="EMBL" id="ROW08199.1"/>
    </source>
</evidence>
<feature type="compositionally biased region" description="Acidic residues" evidence="1">
    <location>
        <begin position="210"/>
        <end position="239"/>
    </location>
</feature>
<evidence type="ECO:0000256" key="1">
    <source>
        <dbReference type="SAM" id="MobiDB-lite"/>
    </source>
</evidence>
<dbReference type="PANTHER" id="PTHR37781">
    <property type="entry name" value="TFIIH COMPLEX SUBUNIT"/>
    <property type="match status" value="1"/>
</dbReference>
<evidence type="ECO:0000313" key="3">
    <source>
        <dbReference type="Proteomes" id="UP000285146"/>
    </source>
</evidence>
<proteinExistence type="predicted"/>